<keyword evidence="1" id="KW-0677">Repeat</keyword>
<dbReference type="InterPro" id="IPR011990">
    <property type="entry name" value="TPR-like_helical_dom_sf"/>
</dbReference>
<evidence type="ECO:0000256" key="2">
    <source>
        <dbReference type="ARBA" id="ARBA00022803"/>
    </source>
</evidence>
<accession>A0ABT3CNV9</accession>
<feature type="signal peptide" evidence="4">
    <location>
        <begin position="1"/>
        <end position="23"/>
    </location>
</feature>
<sequence>MKKSLLYVLILVGMVSACSPANRKNRIKYRFETANKKLEDGYYADAVALYSQVLEKDPEITDAYMNRGVAYYEMGKYVAALADYNEVYRQRPEYHDLLFNRAYTYLELGRMENAREDLTFLRTLYPDTALIDVVEGLIFEEEKEYEAALQSFSQAIARDADHFDAYSNRGIIQYHLGAYDQAEADLRQALEIHQNEPYVLNSLALVLAEKGELNSADSLINLAMGMVGGQPYFINNAGYISLLQGKLDESDSLIRKSLKIDEDNPYAYENLGKWYLAVDSTDQAKASFAKALELDSAMEESLELYQGLVE</sequence>
<dbReference type="Gene3D" id="1.25.40.10">
    <property type="entry name" value="Tetratricopeptide repeat domain"/>
    <property type="match status" value="3"/>
</dbReference>
<feature type="repeat" description="TPR" evidence="3">
    <location>
        <begin position="265"/>
        <end position="298"/>
    </location>
</feature>
<dbReference type="EMBL" id="JAOYOD010000001">
    <property type="protein sequence ID" value="MCV9385140.1"/>
    <property type="molecule type" value="Genomic_DNA"/>
</dbReference>
<keyword evidence="4" id="KW-0732">Signal</keyword>
<protein>
    <submittedName>
        <fullName evidence="5">Tetratricopeptide repeat protein</fullName>
    </submittedName>
</protein>
<dbReference type="SUPFAM" id="SSF48452">
    <property type="entry name" value="TPR-like"/>
    <property type="match status" value="1"/>
</dbReference>
<keyword evidence="6" id="KW-1185">Reference proteome</keyword>
<evidence type="ECO:0000256" key="1">
    <source>
        <dbReference type="ARBA" id="ARBA00022737"/>
    </source>
</evidence>
<dbReference type="Pfam" id="PF13181">
    <property type="entry name" value="TPR_8"/>
    <property type="match status" value="3"/>
</dbReference>
<evidence type="ECO:0000313" key="5">
    <source>
        <dbReference type="EMBL" id="MCV9385140.1"/>
    </source>
</evidence>
<evidence type="ECO:0000256" key="4">
    <source>
        <dbReference type="SAM" id="SignalP"/>
    </source>
</evidence>
<feature type="chain" id="PRO_5047333209" evidence="4">
    <location>
        <begin position="24"/>
        <end position="310"/>
    </location>
</feature>
<dbReference type="SMART" id="SM00028">
    <property type="entry name" value="TPR"/>
    <property type="match status" value="7"/>
</dbReference>
<proteinExistence type="predicted"/>
<dbReference type="PANTHER" id="PTHR44858">
    <property type="entry name" value="TETRATRICOPEPTIDE REPEAT PROTEIN 6"/>
    <property type="match status" value="1"/>
</dbReference>
<evidence type="ECO:0000313" key="6">
    <source>
        <dbReference type="Proteomes" id="UP001300692"/>
    </source>
</evidence>
<dbReference type="PROSITE" id="PS51257">
    <property type="entry name" value="PROKAR_LIPOPROTEIN"/>
    <property type="match status" value="1"/>
</dbReference>
<comment type="caution">
    <text evidence="5">The sequence shown here is derived from an EMBL/GenBank/DDBJ whole genome shotgun (WGS) entry which is preliminary data.</text>
</comment>
<dbReference type="PANTHER" id="PTHR44858:SF1">
    <property type="entry name" value="UDP-N-ACETYLGLUCOSAMINE--PEPTIDE N-ACETYLGLUCOSAMINYLTRANSFERASE SPINDLY-RELATED"/>
    <property type="match status" value="1"/>
</dbReference>
<dbReference type="PROSITE" id="PS50293">
    <property type="entry name" value="TPR_REGION"/>
    <property type="match status" value="1"/>
</dbReference>
<dbReference type="Proteomes" id="UP001300692">
    <property type="component" value="Unassembled WGS sequence"/>
</dbReference>
<dbReference type="Pfam" id="PF13432">
    <property type="entry name" value="TPR_16"/>
    <property type="match status" value="1"/>
</dbReference>
<reference evidence="5 6" key="1">
    <citation type="submission" date="2022-10" db="EMBL/GenBank/DDBJ databases">
        <title>Comparative genomics and taxonomic characterization of three novel marine species of genus Reichenbachiella exhibiting antioxidant and polysaccharide degradation activities.</title>
        <authorList>
            <person name="Muhammad N."/>
            <person name="Lee Y.-J."/>
            <person name="Ko J."/>
            <person name="Kim S.-G."/>
        </authorList>
    </citation>
    <scope>NUCLEOTIDE SEQUENCE [LARGE SCALE GENOMIC DNA]</scope>
    <source>
        <strain evidence="5 6">ABR2-5</strain>
    </source>
</reference>
<dbReference type="RefSeq" id="WP_264135935.1">
    <property type="nucleotide sequence ID" value="NZ_JAOYOD010000001.1"/>
</dbReference>
<keyword evidence="2 3" id="KW-0802">TPR repeat</keyword>
<evidence type="ECO:0000256" key="3">
    <source>
        <dbReference type="PROSITE-ProRule" id="PRU00339"/>
    </source>
</evidence>
<feature type="repeat" description="TPR" evidence="3">
    <location>
        <begin position="61"/>
        <end position="94"/>
    </location>
</feature>
<feature type="repeat" description="TPR" evidence="3">
    <location>
        <begin position="129"/>
        <end position="162"/>
    </location>
</feature>
<name>A0ABT3CNV9_9BACT</name>
<dbReference type="Pfam" id="PF00515">
    <property type="entry name" value="TPR_1"/>
    <property type="match status" value="1"/>
</dbReference>
<dbReference type="InterPro" id="IPR019734">
    <property type="entry name" value="TPR_rpt"/>
</dbReference>
<dbReference type="InterPro" id="IPR050498">
    <property type="entry name" value="Ycf3"/>
</dbReference>
<dbReference type="PROSITE" id="PS50005">
    <property type="entry name" value="TPR"/>
    <property type="match status" value="4"/>
</dbReference>
<organism evidence="5 6">
    <name type="scientific">Reichenbachiella ulvae</name>
    <dbReference type="NCBI Taxonomy" id="2980104"/>
    <lineage>
        <taxon>Bacteria</taxon>
        <taxon>Pseudomonadati</taxon>
        <taxon>Bacteroidota</taxon>
        <taxon>Cytophagia</taxon>
        <taxon>Cytophagales</taxon>
        <taxon>Reichenbachiellaceae</taxon>
        <taxon>Reichenbachiella</taxon>
    </lineage>
</organism>
<feature type="repeat" description="TPR" evidence="3">
    <location>
        <begin position="163"/>
        <end position="196"/>
    </location>
</feature>
<gene>
    <name evidence="5" type="ORF">N7U62_00615</name>
</gene>